<dbReference type="EMBL" id="GBRH01205775">
    <property type="protein sequence ID" value="JAD92120.1"/>
    <property type="molecule type" value="Transcribed_RNA"/>
</dbReference>
<proteinExistence type="predicted"/>
<sequence length="43" mass="5238">MLLDNQPWRPILYVLPYPCQLIYQYKHGRCHQHDLELESSLLL</sequence>
<protein>
    <submittedName>
        <fullName evidence="1">Pco085448</fullName>
    </submittedName>
</protein>
<organism evidence="1">
    <name type="scientific">Arundo donax</name>
    <name type="common">Giant reed</name>
    <name type="synonym">Donax arundinaceus</name>
    <dbReference type="NCBI Taxonomy" id="35708"/>
    <lineage>
        <taxon>Eukaryota</taxon>
        <taxon>Viridiplantae</taxon>
        <taxon>Streptophyta</taxon>
        <taxon>Embryophyta</taxon>
        <taxon>Tracheophyta</taxon>
        <taxon>Spermatophyta</taxon>
        <taxon>Magnoliopsida</taxon>
        <taxon>Liliopsida</taxon>
        <taxon>Poales</taxon>
        <taxon>Poaceae</taxon>
        <taxon>PACMAD clade</taxon>
        <taxon>Arundinoideae</taxon>
        <taxon>Arundineae</taxon>
        <taxon>Arundo</taxon>
    </lineage>
</organism>
<reference evidence="1" key="2">
    <citation type="journal article" date="2015" name="Data Brief">
        <title>Shoot transcriptome of the giant reed, Arundo donax.</title>
        <authorList>
            <person name="Barrero R.A."/>
            <person name="Guerrero F.D."/>
            <person name="Moolhuijzen P."/>
            <person name="Goolsby J.A."/>
            <person name="Tidwell J."/>
            <person name="Bellgard S.E."/>
            <person name="Bellgard M.I."/>
        </authorList>
    </citation>
    <scope>NUCLEOTIDE SEQUENCE</scope>
    <source>
        <tissue evidence="1">Shoot tissue taken approximately 20 cm above the soil surface</tissue>
    </source>
</reference>
<reference evidence="1" key="1">
    <citation type="submission" date="2014-09" db="EMBL/GenBank/DDBJ databases">
        <authorList>
            <person name="Magalhaes I.L.F."/>
            <person name="Oliveira U."/>
            <person name="Santos F.R."/>
            <person name="Vidigal T.H.D.A."/>
            <person name="Brescovit A.D."/>
            <person name="Santos A.J."/>
        </authorList>
    </citation>
    <scope>NUCLEOTIDE SEQUENCE</scope>
    <source>
        <tissue evidence="1">Shoot tissue taken approximately 20 cm above the soil surface</tissue>
    </source>
</reference>
<name>A0A0A9E2M9_ARUDO</name>
<accession>A0A0A9E2M9</accession>
<evidence type="ECO:0000313" key="1">
    <source>
        <dbReference type="EMBL" id="JAD92120.1"/>
    </source>
</evidence>
<dbReference type="AlphaFoldDB" id="A0A0A9E2M9"/>